<dbReference type="Proteomes" id="UP000053424">
    <property type="component" value="Unassembled WGS sequence"/>
</dbReference>
<protein>
    <submittedName>
        <fullName evidence="1">Uncharacterized protein</fullName>
    </submittedName>
</protein>
<reference evidence="2" key="2">
    <citation type="submission" date="2015-01" db="EMBL/GenBank/DDBJ databases">
        <title>Evolutionary Origins and Diversification of the Mycorrhizal Mutualists.</title>
        <authorList>
            <consortium name="DOE Joint Genome Institute"/>
            <consortium name="Mycorrhizal Genomics Consortium"/>
            <person name="Kohler A."/>
            <person name="Kuo A."/>
            <person name="Nagy L.G."/>
            <person name="Floudas D."/>
            <person name="Copeland A."/>
            <person name="Barry K.W."/>
            <person name="Cichocki N."/>
            <person name="Veneault-Fourrey C."/>
            <person name="LaButti K."/>
            <person name="Lindquist E.A."/>
            <person name="Lipzen A."/>
            <person name="Lundell T."/>
            <person name="Morin E."/>
            <person name="Murat C."/>
            <person name="Riley R."/>
            <person name="Ohm R."/>
            <person name="Sun H."/>
            <person name="Tunlid A."/>
            <person name="Henrissat B."/>
            <person name="Grigoriev I.V."/>
            <person name="Hibbett D.S."/>
            <person name="Martin F."/>
        </authorList>
    </citation>
    <scope>NUCLEOTIDE SEQUENCE [LARGE SCALE GENOMIC DNA]</scope>
    <source>
        <strain evidence="2">h7</strain>
    </source>
</reference>
<dbReference type="AlphaFoldDB" id="A0A0C3BWU8"/>
<evidence type="ECO:0000313" key="1">
    <source>
        <dbReference type="EMBL" id="KIM35866.1"/>
    </source>
</evidence>
<gene>
    <name evidence="1" type="ORF">M413DRAFT_323986</name>
</gene>
<name>A0A0C3BWU8_HEBCY</name>
<dbReference type="HOGENOM" id="CLU_2527714_0_0_1"/>
<keyword evidence="2" id="KW-1185">Reference proteome</keyword>
<sequence>MLGEAFSLNESYCRVSHSAGIHVPFLLAAIHKLHSIYRRVIGFDPRIPVGAAFHFNALIRDILGAVFALTSPRTLHKIVTRLTP</sequence>
<proteinExistence type="predicted"/>
<organism evidence="1 2">
    <name type="scientific">Hebeloma cylindrosporum</name>
    <dbReference type="NCBI Taxonomy" id="76867"/>
    <lineage>
        <taxon>Eukaryota</taxon>
        <taxon>Fungi</taxon>
        <taxon>Dikarya</taxon>
        <taxon>Basidiomycota</taxon>
        <taxon>Agaricomycotina</taxon>
        <taxon>Agaricomycetes</taxon>
        <taxon>Agaricomycetidae</taxon>
        <taxon>Agaricales</taxon>
        <taxon>Agaricineae</taxon>
        <taxon>Hymenogastraceae</taxon>
        <taxon>Hebeloma</taxon>
    </lineage>
</organism>
<accession>A0A0C3BWU8</accession>
<evidence type="ECO:0000313" key="2">
    <source>
        <dbReference type="Proteomes" id="UP000053424"/>
    </source>
</evidence>
<reference evidence="1 2" key="1">
    <citation type="submission" date="2014-04" db="EMBL/GenBank/DDBJ databases">
        <authorList>
            <consortium name="DOE Joint Genome Institute"/>
            <person name="Kuo A."/>
            <person name="Gay G."/>
            <person name="Dore J."/>
            <person name="Kohler A."/>
            <person name="Nagy L.G."/>
            <person name="Floudas D."/>
            <person name="Copeland A."/>
            <person name="Barry K.W."/>
            <person name="Cichocki N."/>
            <person name="Veneault-Fourrey C."/>
            <person name="LaButti K."/>
            <person name="Lindquist E.A."/>
            <person name="Lipzen A."/>
            <person name="Lundell T."/>
            <person name="Morin E."/>
            <person name="Murat C."/>
            <person name="Sun H."/>
            <person name="Tunlid A."/>
            <person name="Henrissat B."/>
            <person name="Grigoriev I.V."/>
            <person name="Hibbett D.S."/>
            <person name="Martin F."/>
            <person name="Nordberg H.P."/>
            <person name="Cantor M.N."/>
            <person name="Hua S.X."/>
        </authorList>
    </citation>
    <scope>NUCLEOTIDE SEQUENCE [LARGE SCALE GENOMIC DNA]</scope>
    <source>
        <strain evidence="2">h7</strain>
    </source>
</reference>
<dbReference type="EMBL" id="KN831812">
    <property type="protein sequence ID" value="KIM35866.1"/>
    <property type="molecule type" value="Genomic_DNA"/>
</dbReference>